<protein>
    <recommendedName>
        <fullName evidence="1">Bacterial toxin 35 domain-containing protein</fullName>
    </recommendedName>
</protein>
<dbReference type="Proteomes" id="UP000295735">
    <property type="component" value="Unassembled WGS sequence"/>
</dbReference>
<sequence>MLVLKKFLKIFLTVLFLIGLSSSFSKLSYAEGQTTIDLGDTSNIFTLDQDVPNTGGGGGFPLIIRSNSVLPYISSIGKNSNNVSHILRKDHLWKEISSGKWEDLERIMSATMRYGSESKYKKSALKKVYTKYGRSVVVTYVRKNGQILVSDGWVVPK</sequence>
<evidence type="ECO:0000313" key="3">
    <source>
        <dbReference type="Proteomes" id="UP000295735"/>
    </source>
</evidence>
<proteinExistence type="predicted"/>
<dbReference type="EMBL" id="SCWC02000008">
    <property type="protein sequence ID" value="KAA1037574.1"/>
    <property type="molecule type" value="Genomic_DNA"/>
</dbReference>
<gene>
    <name evidence="2" type="ORF">ERX35_009330</name>
</gene>
<name>A0ABQ6R6V3_9STAP</name>
<dbReference type="Pfam" id="PF15534">
    <property type="entry name" value="Ntox35"/>
    <property type="match status" value="1"/>
</dbReference>
<feature type="domain" description="Bacterial toxin 35" evidence="1">
    <location>
        <begin position="79"/>
        <end position="154"/>
    </location>
</feature>
<reference evidence="2 3" key="1">
    <citation type="submission" date="2019-09" db="EMBL/GenBank/DDBJ databases">
        <authorList>
            <person name="Mazhar S."/>
            <person name="Altermann E."/>
            <person name="Hill C."/>
            <person name="Mcauliffe O."/>
        </authorList>
    </citation>
    <scope>NUCLEOTIDE SEQUENCE [LARGE SCALE GENOMIC DNA]</scope>
    <source>
        <strain evidence="2 3">ATCC 51831</strain>
    </source>
</reference>
<evidence type="ECO:0000313" key="2">
    <source>
        <dbReference type="EMBL" id="KAA1037574.1"/>
    </source>
</evidence>
<comment type="caution">
    <text evidence="2">The sequence shown here is derived from an EMBL/GenBank/DDBJ whole genome shotgun (WGS) entry which is preliminary data.</text>
</comment>
<organism evidence="2 3">
    <name type="scientific">Macrococcus equipercicus</name>
    <dbReference type="NCBI Taxonomy" id="69967"/>
    <lineage>
        <taxon>Bacteria</taxon>
        <taxon>Bacillati</taxon>
        <taxon>Bacillota</taxon>
        <taxon>Bacilli</taxon>
        <taxon>Bacillales</taxon>
        <taxon>Staphylococcaceae</taxon>
        <taxon>Macrococcus</taxon>
    </lineage>
</organism>
<keyword evidence="3" id="KW-1185">Reference proteome</keyword>
<evidence type="ECO:0000259" key="1">
    <source>
        <dbReference type="Pfam" id="PF15534"/>
    </source>
</evidence>
<dbReference type="InterPro" id="IPR029109">
    <property type="entry name" value="Ntox35"/>
</dbReference>
<accession>A0ABQ6R6V3</accession>